<keyword evidence="2 6" id="KW-0479">Metal-binding</keyword>
<evidence type="ECO:0000256" key="3">
    <source>
        <dbReference type="ARBA" id="ARBA00023002"/>
    </source>
</evidence>
<evidence type="ECO:0000313" key="7">
    <source>
        <dbReference type="EMBL" id="OJD28633.1"/>
    </source>
</evidence>
<dbReference type="InterPro" id="IPR002401">
    <property type="entry name" value="Cyt_P450_E_grp-I"/>
</dbReference>
<comment type="caution">
    <text evidence="7">The sequence shown here is derived from an EMBL/GenBank/DDBJ whole genome shotgun (WGS) entry which is preliminary data.</text>
</comment>
<dbReference type="EMBL" id="MNUE01000132">
    <property type="protein sequence ID" value="OJD28633.1"/>
    <property type="molecule type" value="Genomic_DNA"/>
</dbReference>
<keyword evidence="5" id="KW-0503">Monooxygenase</keyword>
<dbReference type="OrthoDB" id="1103324at2759"/>
<comment type="similarity">
    <text evidence="1">Belongs to the cytochrome P450 family.</text>
</comment>
<dbReference type="AlphaFoldDB" id="A0A1J9QJJ2"/>
<dbReference type="CDD" id="cd11065">
    <property type="entry name" value="CYP64-like"/>
    <property type="match status" value="1"/>
</dbReference>
<keyword evidence="8" id="KW-1185">Reference proteome</keyword>
<dbReference type="STRING" id="236234.A0A1J9QJJ2"/>
<dbReference type="PANTHER" id="PTHR46300:SF2">
    <property type="entry name" value="CYTOCHROME P450 MONOOXYGENASE ALNH-RELATED"/>
    <property type="match status" value="1"/>
</dbReference>
<dbReference type="GO" id="GO:0016705">
    <property type="term" value="F:oxidoreductase activity, acting on paired donors, with incorporation or reduction of molecular oxygen"/>
    <property type="evidence" value="ECO:0007669"/>
    <property type="project" value="InterPro"/>
</dbReference>
<evidence type="ECO:0000256" key="1">
    <source>
        <dbReference type="ARBA" id="ARBA00010617"/>
    </source>
</evidence>
<feature type="binding site" description="axial binding residue" evidence="6">
    <location>
        <position position="450"/>
    </location>
    <ligand>
        <name>heme</name>
        <dbReference type="ChEBI" id="CHEBI:30413"/>
    </ligand>
    <ligandPart>
        <name>Fe</name>
        <dbReference type="ChEBI" id="CHEBI:18248"/>
    </ligandPart>
</feature>
<organism evidence="7 8">
    <name type="scientific">Diplodia corticola</name>
    <dbReference type="NCBI Taxonomy" id="236234"/>
    <lineage>
        <taxon>Eukaryota</taxon>
        <taxon>Fungi</taxon>
        <taxon>Dikarya</taxon>
        <taxon>Ascomycota</taxon>
        <taxon>Pezizomycotina</taxon>
        <taxon>Dothideomycetes</taxon>
        <taxon>Dothideomycetes incertae sedis</taxon>
        <taxon>Botryosphaeriales</taxon>
        <taxon>Botryosphaeriaceae</taxon>
        <taxon>Diplodia</taxon>
    </lineage>
</organism>
<evidence type="ECO:0000313" key="8">
    <source>
        <dbReference type="Proteomes" id="UP000183809"/>
    </source>
</evidence>
<dbReference type="Pfam" id="PF00067">
    <property type="entry name" value="p450"/>
    <property type="match status" value="1"/>
</dbReference>
<keyword evidence="3" id="KW-0560">Oxidoreductase</keyword>
<evidence type="ECO:0000256" key="5">
    <source>
        <dbReference type="ARBA" id="ARBA00023033"/>
    </source>
</evidence>
<name>A0A1J9QJJ2_9PEZI</name>
<keyword evidence="6" id="KW-0349">Heme</keyword>
<dbReference type="GeneID" id="31011254"/>
<gene>
    <name evidence="7" type="ORF">BKCO1_1320005</name>
</gene>
<dbReference type="InterPro" id="IPR050364">
    <property type="entry name" value="Cytochrome_P450_fung"/>
</dbReference>
<dbReference type="Proteomes" id="UP000183809">
    <property type="component" value="Unassembled WGS sequence"/>
</dbReference>
<proteinExistence type="inferred from homology"/>
<dbReference type="SUPFAM" id="SSF48264">
    <property type="entry name" value="Cytochrome P450"/>
    <property type="match status" value="1"/>
</dbReference>
<dbReference type="RefSeq" id="XP_020124893.1">
    <property type="nucleotide sequence ID" value="XM_020270995.1"/>
</dbReference>
<dbReference type="GO" id="GO:0005506">
    <property type="term" value="F:iron ion binding"/>
    <property type="evidence" value="ECO:0007669"/>
    <property type="project" value="InterPro"/>
</dbReference>
<dbReference type="Gene3D" id="1.10.630.10">
    <property type="entry name" value="Cytochrome P450"/>
    <property type="match status" value="1"/>
</dbReference>
<protein>
    <submittedName>
        <fullName evidence="7">Cytochrome p450</fullName>
    </submittedName>
</protein>
<evidence type="ECO:0000256" key="4">
    <source>
        <dbReference type="ARBA" id="ARBA00023004"/>
    </source>
</evidence>
<dbReference type="InterPro" id="IPR001128">
    <property type="entry name" value="Cyt_P450"/>
</dbReference>
<dbReference type="PANTHER" id="PTHR46300">
    <property type="entry name" value="P450, PUTATIVE (EUROFUNG)-RELATED-RELATED"/>
    <property type="match status" value="1"/>
</dbReference>
<sequence length="533" mass="59529">MAFSPVLTALVVVALSWGVYKVLQIGKRDSRLPPGPPTLPVLGNIHQIPSTGLYKKLKEWGDQYGPVYSIKVANDTMIVLNDRKAIHDLLDKKSAIYSDRPANYVADLVTNGDSIAFMNHSNPAWRAQRKIASHNLSPRNLDDKVSPIQESEAAVFLADLLRTPTGFYNHVKRTTASTANIIVWGHHGATYDDFWGNCVYKAMEKYSEALEPGANPPVDQVPLLKYIPDALASWKRRAKTSYTAMDSVWHEARRLAEERRAKGVKRPAIFDRMVDEDIKSDVPLTANQVNHFLGVLVEGAADTTAGSMLTSIMLLALHPEAQRKAQAQLDEACGAGRIPSWDQDFSKVPYVNAIVKEGTRWRTVLPLGVPHCVTQDDYYEGMLIPKDATIVMPIWGLHMNEAAGFGAEPEKYNPDRWGAAHTARAASELAGLADFERRDHYSYGSGRRICPGMHLAERTMWRMTAKMLWAFDIVPATDPATGKQVPLDLDDYEDGIISYPRPYKVEFRPRSEAHVETIMREAKTAKEFLAQYA</sequence>
<evidence type="ECO:0000256" key="2">
    <source>
        <dbReference type="ARBA" id="ARBA00022723"/>
    </source>
</evidence>
<dbReference type="GO" id="GO:0020037">
    <property type="term" value="F:heme binding"/>
    <property type="evidence" value="ECO:0007669"/>
    <property type="project" value="InterPro"/>
</dbReference>
<accession>A0A1J9QJJ2</accession>
<dbReference type="InterPro" id="IPR036396">
    <property type="entry name" value="Cyt_P450_sf"/>
</dbReference>
<dbReference type="PRINTS" id="PR00463">
    <property type="entry name" value="EP450I"/>
</dbReference>
<evidence type="ECO:0000256" key="6">
    <source>
        <dbReference type="PIRSR" id="PIRSR602401-1"/>
    </source>
</evidence>
<keyword evidence="4 6" id="KW-0408">Iron</keyword>
<dbReference type="GO" id="GO:0004497">
    <property type="term" value="F:monooxygenase activity"/>
    <property type="evidence" value="ECO:0007669"/>
    <property type="project" value="UniProtKB-KW"/>
</dbReference>
<reference evidence="7 8" key="1">
    <citation type="submission" date="2016-10" db="EMBL/GenBank/DDBJ databases">
        <title>Proteomics and genomics reveal pathogen-plant mechanisms compatible with a hemibiotrophic lifestyle of Diplodia corticola.</title>
        <authorList>
            <person name="Fernandes I."/>
            <person name="De Jonge R."/>
            <person name="Van De Peer Y."/>
            <person name="Devreese B."/>
            <person name="Alves A."/>
            <person name="Esteves A.C."/>
        </authorList>
    </citation>
    <scope>NUCLEOTIDE SEQUENCE [LARGE SCALE GENOMIC DNA]</scope>
    <source>
        <strain evidence="7 8">CBS 112549</strain>
    </source>
</reference>
<comment type="cofactor">
    <cofactor evidence="6">
        <name>heme</name>
        <dbReference type="ChEBI" id="CHEBI:30413"/>
    </cofactor>
</comment>